<dbReference type="EMBL" id="GBXM01091561">
    <property type="protein sequence ID" value="JAH17016.1"/>
    <property type="molecule type" value="Transcribed_RNA"/>
</dbReference>
<sequence>MRSRIFPCSMSFCSRIYCIQNSKFFPVVFCSLTEL</sequence>
<evidence type="ECO:0000313" key="1">
    <source>
        <dbReference type="EMBL" id="JAH17016.1"/>
    </source>
</evidence>
<reference evidence="1" key="2">
    <citation type="journal article" date="2015" name="Fish Shellfish Immunol.">
        <title>Early steps in the European eel (Anguilla anguilla)-Vibrio vulnificus interaction in the gills: Role of the RtxA13 toxin.</title>
        <authorList>
            <person name="Callol A."/>
            <person name="Pajuelo D."/>
            <person name="Ebbesson L."/>
            <person name="Teles M."/>
            <person name="MacKenzie S."/>
            <person name="Amaro C."/>
        </authorList>
    </citation>
    <scope>NUCLEOTIDE SEQUENCE</scope>
</reference>
<reference evidence="1" key="1">
    <citation type="submission" date="2014-11" db="EMBL/GenBank/DDBJ databases">
        <authorList>
            <person name="Amaro Gonzalez C."/>
        </authorList>
    </citation>
    <scope>NUCLEOTIDE SEQUENCE</scope>
</reference>
<proteinExistence type="predicted"/>
<accession>A0A0E9QJF5</accession>
<dbReference type="AlphaFoldDB" id="A0A0E9QJF5"/>
<organism evidence="1">
    <name type="scientific">Anguilla anguilla</name>
    <name type="common">European freshwater eel</name>
    <name type="synonym">Muraena anguilla</name>
    <dbReference type="NCBI Taxonomy" id="7936"/>
    <lineage>
        <taxon>Eukaryota</taxon>
        <taxon>Metazoa</taxon>
        <taxon>Chordata</taxon>
        <taxon>Craniata</taxon>
        <taxon>Vertebrata</taxon>
        <taxon>Euteleostomi</taxon>
        <taxon>Actinopterygii</taxon>
        <taxon>Neopterygii</taxon>
        <taxon>Teleostei</taxon>
        <taxon>Anguilliformes</taxon>
        <taxon>Anguillidae</taxon>
        <taxon>Anguilla</taxon>
    </lineage>
</organism>
<name>A0A0E9QJF5_ANGAN</name>
<protein>
    <submittedName>
        <fullName evidence="1">Uncharacterized protein</fullName>
    </submittedName>
</protein>